<protein>
    <submittedName>
        <fullName evidence="2">Alpha-beta hydrolase superfamily lysophospholipase</fullName>
    </submittedName>
</protein>
<evidence type="ECO:0000313" key="3">
    <source>
        <dbReference type="Proteomes" id="UP000617426"/>
    </source>
</evidence>
<dbReference type="InterPro" id="IPR000073">
    <property type="entry name" value="AB_hydrolase_1"/>
</dbReference>
<accession>A0A923E3C4</accession>
<evidence type="ECO:0000313" key="2">
    <source>
        <dbReference type="EMBL" id="MBB6334067.1"/>
    </source>
</evidence>
<dbReference type="PANTHER" id="PTHR11614">
    <property type="entry name" value="PHOSPHOLIPASE-RELATED"/>
    <property type="match status" value="1"/>
</dbReference>
<dbReference type="GO" id="GO:0016787">
    <property type="term" value="F:hydrolase activity"/>
    <property type="evidence" value="ECO:0007669"/>
    <property type="project" value="UniProtKB-KW"/>
</dbReference>
<dbReference type="RefSeq" id="WP_184451822.1">
    <property type="nucleotide sequence ID" value="NZ_JACHMK010000001.1"/>
</dbReference>
<keyword evidence="2" id="KW-0378">Hydrolase</keyword>
<gene>
    <name evidence="2" type="ORF">HD592_000632</name>
</gene>
<dbReference type="Proteomes" id="UP000617426">
    <property type="component" value="Unassembled WGS sequence"/>
</dbReference>
<dbReference type="Pfam" id="PF12146">
    <property type="entry name" value="Hydrolase_4"/>
    <property type="match status" value="1"/>
</dbReference>
<dbReference type="Gene3D" id="3.40.50.1820">
    <property type="entry name" value="alpha/beta hydrolase"/>
    <property type="match status" value="1"/>
</dbReference>
<dbReference type="SUPFAM" id="SSF53474">
    <property type="entry name" value="alpha/beta-Hydrolases"/>
    <property type="match status" value="1"/>
</dbReference>
<feature type="domain" description="Serine aminopeptidase S33" evidence="1">
    <location>
        <begin position="12"/>
        <end position="254"/>
    </location>
</feature>
<proteinExistence type="predicted"/>
<dbReference type="AlphaFoldDB" id="A0A923E3C4"/>
<dbReference type="PRINTS" id="PR00111">
    <property type="entry name" value="ABHYDROLASE"/>
</dbReference>
<evidence type="ECO:0000259" key="1">
    <source>
        <dbReference type="Pfam" id="PF12146"/>
    </source>
</evidence>
<sequence>MDMQYRRAETDSPEGTVLLAHGYAEHSGRFRPLQDALVTAGYDIAFYDHYGHGTAPGPRSRVDVGRLINDHLDARRIVLAHSRTEDLFLFGHSMGGLITAASSLLDPRRLRGVVLTGPAFRPLPPVPVKAAEALLSVARVAPGLAAKPARKPDAPSDLSRDPRVQEAFDADPLTYTGPVPILTGATMVVQGGRVLDNAGRAKTPMLILHGSADTLASLGGSRAFVQSARAARPDADIHLRIIDGAYHEVLNEPEGPGLIRDIVMWLDEH</sequence>
<dbReference type="InterPro" id="IPR029058">
    <property type="entry name" value="AB_hydrolase_fold"/>
</dbReference>
<name>A0A923E3C4_9ACTO</name>
<dbReference type="InterPro" id="IPR051044">
    <property type="entry name" value="MAG_DAG_Lipase"/>
</dbReference>
<dbReference type="InterPro" id="IPR022742">
    <property type="entry name" value="Hydrolase_4"/>
</dbReference>
<keyword evidence="3" id="KW-1185">Reference proteome</keyword>
<dbReference type="EMBL" id="JACHMK010000001">
    <property type="protein sequence ID" value="MBB6334067.1"/>
    <property type="molecule type" value="Genomic_DNA"/>
</dbReference>
<organism evidence="2 3">
    <name type="scientific">Schaalia hyovaginalis</name>
    <dbReference type="NCBI Taxonomy" id="29316"/>
    <lineage>
        <taxon>Bacteria</taxon>
        <taxon>Bacillati</taxon>
        <taxon>Actinomycetota</taxon>
        <taxon>Actinomycetes</taxon>
        <taxon>Actinomycetales</taxon>
        <taxon>Actinomycetaceae</taxon>
        <taxon>Schaalia</taxon>
    </lineage>
</organism>
<comment type="caution">
    <text evidence="2">The sequence shown here is derived from an EMBL/GenBank/DDBJ whole genome shotgun (WGS) entry which is preliminary data.</text>
</comment>
<reference evidence="2" key="1">
    <citation type="submission" date="2020-08" db="EMBL/GenBank/DDBJ databases">
        <title>Sequencing the genomes of 1000 actinobacteria strains.</title>
        <authorList>
            <person name="Klenk H.-P."/>
        </authorList>
    </citation>
    <scope>NUCLEOTIDE SEQUENCE</scope>
    <source>
        <strain evidence="2">DSM 10695</strain>
    </source>
</reference>